<dbReference type="PANTHER" id="PTHR33048:SF47">
    <property type="entry name" value="INTEGRAL MEMBRANE PROTEIN-RELATED"/>
    <property type="match status" value="1"/>
</dbReference>
<name>A0A3A2ZV81_9EURO</name>
<dbReference type="PANTHER" id="PTHR33048">
    <property type="entry name" value="PTH11-LIKE INTEGRAL MEMBRANE PROTEIN (AFU_ORTHOLOGUE AFUA_5G11245)"/>
    <property type="match status" value="1"/>
</dbReference>
<comment type="caution">
    <text evidence="9">The sequence shown here is derived from an EMBL/GenBank/DDBJ whole genome shotgun (WGS) entry which is preliminary data.</text>
</comment>
<comment type="similarity">
    <text evidence="5">Belongs to the SAT4 family.</text>
</comment>
<keyword evidence="10" id="KW-1185">Reference proteome</keyword>
<dbReference type="GO" id="GO:0016020">
    <property type="term" value="C:membrane"/>
    <property type="evidence" value="ECO:0007669"/>
    <property type="project" value="UniProtKB-SubCell"/>
</dbReference>
<comment type="subcellular location">
    <subcellularLocation>
        <location evidence="1">Membrane</location>
        <topology evidence="1">Multi-pass membrane protein</topology>
    </subcellularLocation>
</comment>
<proteinExistence type="inferred from homology"/>
<feature type="region of interest" description="Disordered" evidence="6">
    <location>
        <begin position="151"/>
        <end position="178"/>
    </location>
</feature>
<dbReference type="OrthoDB" id="4682787at2759"/>
<reference evidence="10" key="1">
    <citation type="submission" date="2017-02" db="EMBL/GenBank/DDBJ databases">
        <authorList>
            <person name="Tafer H."/>
            <person name="Lopandic K."/>
        </authorList>
    </citation>
    <scope>NUCLEOTIDE SEQUENCE [LARGE SCALE GENOMIC DNA]</scope>
    <source>
        <strain evidence="10">CBS 366.77</strain>
    </source>
</reference>
<evidence type="ECO:0000259" key="8">
    <source>
        <dbReference type="Pfam" id="PF20684"/>
    </source>
</evidence>
<dbReference type="STRING" id="2070753.A0A3A2ZV81"/>
<keyword evidence="2 7" id="KW-0812">Transmembrane</keyword>
<evidence type="ECO:0000256" key="4">
    <source>
        <dbReference type="ARBA" id="ARBA00023136"/>
    </source>
</evidence>
<dbReference type="Pfam" id="PF20684">
    <property type="entry name" value="Fung_rhodopsin"/>
    <property type="match status" value="1"/>
</dbReference>
<feature type="transmembrane region" description="Helical" evidence="7">
    <location>
        <begin position="12"/>
        <end position="31"/>
    </location>
</feature>
<dbReference type="AlphaFoldDB" id="A0A3A2ZV81"/>
<evidence type="ECO:0000256" key="7">
    <source>
        <dbReference type="SAM" id="Phobius"/>
    </source>
</evidence>
<evidence type="ECO:0000256" key="5">
    <source>
        <dbReference type="ARBA" id="ARBA00038359"/>
    </source>
</evidence>
<evidence type="ECO:0000313" key="9">
    <source>
        <dbReference type="EMBL" id="RJE26966.1"/>
    </source>
</evidence>
<dbReference type="Proteomes" id="UP000266188">
    <property type="component" value="Unassembled WGS sequence"/>
</dbReference>
<dbReference type="InterPro" id="IPR052337">
    <property type="entry name" value="SAT4-like"/>
</dbReference>
<accession>A0A3A2ZV81</accession>
<dbReference type="InterPro" id="IPR049326">
    <property type="entry name" value="Rhodopsin_dom_fungi"/>
</dbReference>
<dbReference type="EMBL" id="MVGC01000011">
    <property type="protein sequence ID" value="RJE26966.1"/>
    <property type="molecule type" value="Genomic_DNA"/>
</dbReference>
<organism evidence="9 10">
    <name type="scientific">Aspergillus sclerotialis</name>
    <dbReference type="NCBI Taxonomy" id="2070753"/>
    <lineage>
        <taxon>Eukaryota</taxon>
        <taxon>Fungi</taxon>
        <taxon>Dikarya</taxon>
        <taxon>Ascomycota</taxon>
        <taxon>Pezizomycotina</taxon>
        <taxon>Eurotiomycetes</taxon>
        <taxon>Eurotiomycetidae</taxon>
        <taxon>Eurotiales</taxon>
        <taxon>Aspergillaceae</taxon>
        <taxon>Aspergillus</taxon>
        <taxon>Aspergillus subgen. Polypaecilum</taxon>
    </lineage>
</organism>
<protein>
    <recommendedName>
        <fullName evidence="8">Rhodopsin domain-containing protein</fullName>
    </recommendedName>
</protein>
<evidence type="ECO:0000256" key="6">
    <source>
        <dbReference type="SAM" id="MobiDB-lite"/>
    </source>
</evidence>
<evidence type="ECO:0000256" key="3">
    <source>
        <dbReference type="ARBA" id="ARBA00022989"/>
    </source>
</evidence>
<evidence type="ECO:0000256" key="2">
    <source>
        <dbReference type="ARBA" id="ARBA00022692"/>
    </source>
</evidence>
<keyword evidence="4 7" id="KW-0472">Membrane</keyword>
<feature type="domain" description="Rhodopsin" evidence="8">
    <location>
        <begin position="2"/>
        <end position="76"/>
    </location>
</feature>
<keyword evidence="3 7" id="KW-1133">Transmembrane helix</keyword>
<evidence type="ECO:0000313" key="10">
    <source>
        <dbReference type="Proteomes" id="UP000266188"/>
    </source>
</evidence>
<gene>
    <name evidence="9" type="ORF">PHISCL_00667</name>
</gene>
<evidence type="ECO:0000256" key="1">
    <source>
        <dbReference type="ARBA" id="ARBA00004141"/>
    </source>
</evidence>
<feature type="region of interest" description="Disordered" evidence="6">
    <location>
        <begin position="94"/>
        <end position="115"/>
    </location>
</feature>
<sequence>MLIPLKIDKKLKWGLSFLMGLGVFAGVAAIVRSWAAKFVVSEDSSYGVGTLFLWGEIEEWIVLIAMSVPPVWPLFRPWVQGLVKTATSESRSRRYKQEYPYGSSAGGGSAVPPKVTTTVSITSSTRGGTPLPSPRLQVSKYGEILEETVDDERDVESRTVIAHEGDDPSKESRRKSVSANIRNSIKLQDGWMELYDLREQDHK</sequence>
<feature type="compositionally biased region" description="Basic and acidic residues" evidence="6">
    <location>
        <begin position="155"/>
        <end position="171"/>
    </location>
</feature>